<feature type="compositionally biased region" description="Acidic residues" evidence="1">
    <location>
        <begin position="121"/>
        <end position="138"/>
    </location>
</feature>
<gene>
    <name evidence="2" type="ORF">NLI96_g11933</name>
</gene>
<dbReference type="AlphaFoldDB" id="A0AAD5USH9"/>
<dbReference type="EMBL" id="JANAWD010000882">
    <property type="protein sequence ID" value="KAJ3475292.1"/>
    <property type="molecule type" value="Genomic_DNA"/>
</dbReference>
<proteinExistence type="predicted"/>
<feature type="compositionally biased region" description="Basic residues" evidence="1">
    <location>
        <begin position="143"/>
        <end position="158"/>
    </location>
</feature>
<dbReference type="Proteomes" id="UP001212997">
    <property type="component" value="Unassembled WGS sequence"/>
</dbReference>
<keyword evidence="3" id="KW-1185">Reference proteome</keyword>
<feature type="compositionally biased region" description="Basic and acidic residues" evidence="1">
    <location>
        <begin position="159"/>
        <end position="174"/>
    </location>
</feature>
<comment type="caution">
    <text evidence="2">The sequence shown here is derived from an EMBL/GenBank/DDBJ whole genome shotgun (WGS) entry which is preliminary data.</text>
</comment>
<name>A0AAD5USH9_9APHY</name>
<evidence type="ECO:0000313" key="3">
    <source>
        <dbReference type="Proteomes" id="UP001212997"/>
    </source>
</evidence>
<protein>
    <submittedName>
        <fullName evidence="2">Uncharacterized protein</fullName>
    </submittedName>
</protein>
<reference evidence="2" key="1">
    <citation type="submission" date="2022-07" db="EMBL/GenBank/DDBJ databases">
        <title>Genome Sequence of Physisporinus lineatus.</title>
        <authorList>
            <person name="Buettner E."/>
        </authorList>
    </citation>
    <scope>NUCLEOTIDE SEQUENCE</scope>
    <source>
        <strain evidence="2">VT162</strain>
    </source>
</reference>
<organism evidence="2 3">
    <name type="scientific">Meripilus lineatus</name>
    <dbReference type="NCBI Taxonomy" id="2056292"/>
    <lineage>
        <taxon>Eukaryota</taxon>
        <taxon>Fungi</taxon>
        <taxon>Dikarya</taxon>
        <taxon>Basidiomycota</taxon>
        <taxon>Agaricomycotina</taxon>
        <taxon>Agaricomycetes</taxon>
        <taxon>Polyporales</taxon>
        <taxon>Meripilaceae</taxon>
        <taxon>Meripilus</taxon>
    </lineage>
</organism>
<accession>A0AAD5USH9</accession>
<sequence length="174" mass="20236">MNGPIFAGQDWQAARNRFNYYKKAKKKRMIWDKESLDKYHCSFTRKATDLVASNYITQKQYSLVFYQGIPDLLRKRLRSQFEHVVQGTLSSTNPPSVENALRIIWNLYDLGNIDAFSSDLDLDNSDDSDDSDDKDSSDDEKKRKGKEKVKHKKHKGKGKSKDKSTDLYQDSRDK</sequence>
<evidence type="ECO:0000313" key="2">
    <source>
        <dbReference type="EMBL" id="KAJ3475292.1"/>
    </source>
</evidence>
<feature type="region of interest" description="Disordered" evidence="1">
    <location>
        <begin position="121"/>
        <end position="174"/>
    </location>
</feature>
<evidence type="ECO:0000256" key="1">
    <source>
        <dbReference type="SAM" id="MobiDB-lite"/>
    </source>
</evidence>